<dbReference type="PANTHER" id="PTHR43318:SF1">
    <property type="entry name" value="POLYSACCHARIDE BIOSYNTHESIS PROTEIN EPSC-RELATED"/>
    <property type="match status" value="1"/>
</dbReference>
<dbReference type="InterPro" id="IPR036291">
    <property type="entry name" value="NAD(P)-bd_dom_sf"/>
</dbReference>
<feature type="transmembrane region" description="Helical" evidence="2">
    <location>
        <begin position="51"/>
        <end position="72"/>
    </location>
</feature>
<dbReference type="Pfam" id="PF02719">
    <property type="entry name" value="Polysacc_synt_2"/>
    <property type="match status" value="1"/>
</dbReference>
<accession>A0AAU9DAW4</accession>
<evidence type="ECO:0000256" key="1">
    <source>
        <dbReference type="ARBA" id="ARBA00007430"/>
    </source>
</evidence>
<keyword evidence="6" id="KW-1185">Reference proteome</keyword>
<dbReference type="Gene3D" id="3.40.50.720">
    <property type="entry name" value="NAD(P)-binding Rossmann-like Domain"/>
    <property type="match status" value="2"/>
</dbReference>
<feature type="domain" description="CoA-binding" evidence="3">
    <location>
        <begin position="157"/>
        <end position="257"/>
    </location>
</feature>
<evidence type="ECO:0000256" key="2">
    <source>
        <dbReference type="SAM" id="Phobius"/>
    </source>
</evidence>
<keyword evidence="2" id="KW-0472">Membrane</keyword>
<feature type="transmembrane region" description="Helical" evidence="2">
    <location>
        <begin position="20"/>
        <end position="39"/>
    </location>
</feature>
<reference evidence="5 6" key="1">
    <citation type="submission" date="2021-12" db="EMBL/GenBank/DDBJ databases">
        <title>Genome sequencing of bacteria with rrn-lacking chromosome and rrn-plasmid.</title>
        <authorList>
            <person name="Anda M."/>
            <person name="Iwasaki W."/>
        </authorList>
    </citation>
    <scope>NUCLEOTIDE SEQUENCE [LARGE SCALE GENOMIC DNA]</scope>
    <source>
        <strain evidence="5 6">DSM 100852</strain>
    </source>
</reference>
<dbReference type="PANTHER" id="PTHR43318">
    <property type="entry name" value="UDP-N-ACETYLGLUCOSAMINE 4,6-DEHYDRATASE"/>
    <property type="match status" value="1"/>
</dbReference>
<evidence type="ECO:0000313" key="6">
    <source>
        <dbReference type="Proteomes" id="UP001348817"/>
    </source>
</evidence>
<evidence type="ECO:0000259" key="3">
    <source>
        <dbReference type="Pfam" id="PF02629"/>
    </source>
</evidence>
<dbReference type="InterPro" id="IPR051203">
    <property type="entry name" value="Polysaccharide_Synthase-Rel"/>
</dbReference>
<dbReference type="KEGG" id="fax:FUAX_04370"/>
<name>A0AAU9DAW4_9BACT</name>
<gene>
    <name evidence="5" type="ORF">FUAX_04370</name>
</gene>
<evidence type="ECO:0000259" key="4">
    <source>
        <dbReference type="Pfam" id="PF02719"/>
    </source>
</evidence>
<proteinExistence type="inferred from homology"/>
<protein>
    <submittedName>
        <fullName evidence="5">Capsular polysaccharide biosynthesis protein</fullName>
    </submittedName>
</protein>
<dbReference type="InterPro" id="IPR003869">
    <property type="entry name" value="Polysac_CapD-like"/>
</dbReference>
<dbReference type="InterPro" id="IPR003781">
    <property type="entry name" value="CoA-bd"/>
</dbReference>
<organism evidence="5 6">
    <name type="scientific">Fulvitalea axinellae</name>
    <dbReference type="NCBI Taxonomy" id="1182444"/>
    <lineage>
        <taxon>Bacteria</taxon>
        <taxon>Pseudomonadati</taxon>
        <taxon>Bacteroidota</taxon>
        <taxon>Cytophagia</taxon>
        <taxon>Cytophagales</taxon>
        <taxon>Persicobacteraceae</taxon>
        <taxon>Fulvitalea</taxon>
    </lineage>
</organism>
<feature type="domain" description="Polysaccharide biosynthesis protein CapD-like" evidence="4">
    <location>
        <begin position="304"/>
        <end position="589"/>
    </location>
</feature>
<dbReference type="CDD" id="cd05237">
    <property type="entry name" value="UDP_invert_4-6DH_SDR_e"/>
    <property type="match status" value="1"/>
</dbReference>
<dbReference type="Pfam" id="PF02629">
    <property type="entry name" value="CoA_binding"/>
    <property type="match status" value="1"/>
</dbReference>
<dbReference type="EMBL" id="AP025314">
    <property type="protein sequence ID" value="BDD08005.1"/>
    <property type="molecule type" value="Genomic_DNA"/>
</dbReference>
<dbReference type="Proteomes" id="UP001348817">
    <property type="component" value="Chromosome"/>
</dbReference>
<feature type="transmembrane region" description="Helical" evidence="2">
    <location>
        <begin position="110"/>
        <end position="131"/>
    </location>
</feature>
<keyword evidence="2" id="KW-0812">Transmembrane</keyword>
<sequence length="640" mass="72154">MRKRLIKKYSKRYIARQFIFIADMVLVAGMLALAFLLRYNWSSLFQMGELVVIQTFYFLGLNAVSFLAFKTFEGVIRHTSIEDIVRVLTALSLVACLAIVGTFTGRYFSIVALDIPLGVILIAFILSAFVLNSFRILIKAIYWEYFEADKAFFDSERRRVMIYGAGEMGVVALTTLQNTTRNLDLNFEVVGFVDDNPYKTGKAIQGVKIYRPSKVFTKSFIAKKNIDEVIIAIEDLPSIKKRKIVDRALEAEVEVKVIPPVKQWVNGEFSPAQIKNIRIEDLLDRAPIRLDNENVLKEVSGKVVLITGAAGSIGSEIVRQVLNYQPKQLVLVDQAESALYDLQMEILRNRKEGLKDVEAVVADISRYDRIEMLFEEHRPELVFHAAAYKHVPLMEENPFEATRVNVFGTKNIADLSVKYGADKFVMVSTDKAVNPTNVMGASKRIAECYTQSLNGVGKTRFITTRFGNVLGSNGSVIPLFKKQIEEGGPLTVTHKDIIRYFMTIPEACQLVLEAGVMGEGGEIFIFDMGDPVRIYDLAVKMIKLSGLEPEKDIEIVFSGLRPGEKLYEELLNNKENTLPTHHEKIMRAEVRVLSLDEVKAGLERLSVSMSTLDNHGIVREMKSIVPEFRSKNSIYETLDV</sequence>
<keyword evidence="2" id="KW-1133">Transmembrane helix</keyword>
<dbReference type="SUPFAM" id="SSF51735">
    <property type="entry name" value="NAD(P)-binding Rossmann-fold domains"/>
    <property type="match status" value="2"/>
</dbReference>
<evidence type="ECO:0000313" key="5">
    <source>
        <dbReference type="EMBL" id="BDD08005.1"/>
    </source>
</evidence>
<comment type="similarity">
    <text evidence="1">Belongs to the polysaccharide synthase family.</text>
</comment>
<dbReference type="RefSeq" id="WP_338393295.1">
    <property type="nucleotide sequence ID" value="NZ_AP025314.1"/>
</dbReference>
<dbReference type="AlphaFoldDB" id="A0AAU9DAW4"/>
<feature type="transmembrane region" description="Helical" evidence="2">
    <location>
        <begin position="84"/>
        <end position="104"/>
    </location>
</feature>